<evidence type="ECO:0000256" key="1">
    <source>
        <dbReference type="ARBA" id="ARBA00023002"/>
    </source>
</evidence>
<evidence type="ECO:0000259" key="4">
    <source>
        <dbReference type="Pfam" id="PF00346"/>
    </source>
</evidence>
<dbReference type="InterPro" id="IPR052197">
    <property type="entry name" value="ComplexI_49kDa-like"/>
</dbReference>
<dbReference type="Proteomes" id="UP000321805">
    <property type="component" value="Chromosome"/>
</dbReference>
<dbReference type="Pfam" id="PF00346">
    <property type="entry name" value="Complex1_49kDa"/>
    <property type="match status" value="2"/>
</dbReference>
<protein>
    <submittedName>
        <fullName evidence="5">NADH-ubiquinone oxidoreductase</fullName>
    </submittedName>
</protein>
<dbReference type="RefSeq" id="WP_146920000.1">
    <property type="nucleotide sequence ID" value="NZ_CP042430.1"/>
</dbReference>
<dbReference type="Pfam" id="PF00329">
    <property type="entry name" value="Complex1_30kDa"/>
    <property type="match status" value="1"/>
</dbReference>
<sequence length="483" mass="50082">MTLAGPTAAPPRAGVTAREVAPGDWVTAVASGLAAGHAFAGLHALGGPAGPGVRLAMVRGAEHLLLTARAPGRRVASVAPVLPAAVWDEREAHDLHGWAFTGHEPMRPLADHGVPTAAWTPEVDGRDVHQMAVGPVHAGIIESGHFRFQVVGERILHVDLRLFYKHRGLEAAAEGLGHEQALAHVQRACAADAVANTVAYAQACEAALGLWPTPGLRRERTLLLELERLYNHLHDLSAVCAGVGFAPGAMLFGALKERAQRLNARLCGHRFLFGTIAVGRSGLAAGPMTGDELRGGLVDLAREVARAWHELQFAGSLQDRLEGTGLTAAADVLRLGAVGPAARAAGVAADARTAAPRLAYDGFAPAVPEAPTGDVAARVQVRAAELTATLGRLDTLLAQPPAGPAAAGREGDAGGLGAATVESPRGATTCVVELAGDAVARVHLRTGSYANWPLLALAVRGELLADFPLINKSFELCYACVDR</sequence>
<evidence type="ECO:0000313" key="6">
    <source>
        <dbReference type="Proteomes" id="UP000321805"/>
    </source>
</evidence>
<keyword evidence="5" id="KW-0830">Ubiquinone</keyword>
<dbReference type="AlphaFoldDB" id="A0A5B8U711"/>
<dbReference type="SUPFAM" id="SSF56762">
    <property type="entry name" value="HydB/Nqo4-like"/>
    <property type="match status" value="1"/>
</dbReference>
<reference evidence="5 6" key="1">
    <citation type="journal article" date="2018" name="J. Microbiol.">
        <title>Baekduia soli gen. nov., sp. nov., a novel bacterium isolated from the soil of Baekdu Mountain and proposal of a novel family name, Baekduiaceae fam. nov.</title>
        <authorList>
            <person name="An D.S."/>
            <person name="Siddiqi M.Z."/>
            <person name="Kim K.H."/>
            <person name="Yu H.S."/>
            <person name="Im W.T."/>
        </authorList>
    </citation>
    <scope>NUCLEOTIDE SEQUENCE [LARGE SCALE GENOMIC DNA]</scope>
    <source>
        <strain evidence="5 6">BR7-21</strain>
    </source>
</reference>
<dbReference type="InterPro" id="IPR029014">
    <property type="entry name" value="NiFe-Hase_large"/>
</dbReference>
<evidence type="ECO:0000313" key="5">
    <source>
        <dbReference type="EMBL" id="QEC48452.1"/>
    </source>
</evidence>
<accession>A0A5B8U711</accession>
<dbReference type="OrthoDB" id="3196856at2"/>
<keyword evidence="2" id="KW-0520">NAD</keyword>
<keyword evidence="1" id="KW-0560">Oxidoreductase</keyword>
<organism evidence="5 6">
    <name type="scientific">Baekduia soli</name>
    <dbReference type="NCBI Taxonomy" id="496014"/>
    <lineage>
        <taxon>Bacteria</taxon>
        <taxon>Bacillati</taxon>
        <taxon>Actinomycetota</taxon>
        <taxon>Thermoleophilia</taxon>
        <taxon>Solirubrobacterales</taxon>
        <taxon>Baekduiaceae</taxon>
        <taxon>Baekduia</taxon>
    </lineage>
</organism>
<proteinExistence type="predicted"/>
<dbReference type="SUPFAM" id="SSF143243">
    <property type="entry name" value="Nqo5-like"/>
    <property type="match status" value="1"/>
</dbReference>
<evidence type="ECO:0000256" key="2">
    <source>
        <dbReference type="ARBA" id="ARBA00023027"/>
    </source>
</evidence>
<keyword evidence="6" id="KW-1185">Reference proteome</keyword>
<dbReference type="InterPro" id="IPR001135">
    <property type="entry name" value="NADH_Q_OxRdtase_suD"/>
</dbReference>
<feature type="domain" description="NADH-quinone oxidoreductase subunit D" evidence="4">
    <location>
        <begin position="419"/>
        <end position="483"/>
    </location>
</feature>
<dbReference type="Gene3D" id="3.30.460.80">
    <property type="entry name" value="NADH:ubiquinone oxidoreductase, 30kDa subunit"/>
    <property type="match status" value="1"/>
</dbReference>
<dbReference type="Gene3D" id="1.10.645.10">
    <property type="entry name" value="Cytochrome-c3 Hydrogenase, chain B"/>
    <property type="match status" value="1"/>
</dbReference>
<dbReference type="EMBL" id="CP042430">
    <property type="protein sequence ID" value="QEC48452.1"/>
    <property type="molecule type" value="Genomic_DNA"/>
</dbReference>
<feature type="domain" description="NADH:ubiquinone oxidoreductase 30kDa subunit" evidence="3">
    <location>
        <begin position="63"/>
        <end position="109"/>
    </location>
</feature>
<name>A0A5B8U711_9ACTN</name>
<gene>
    <name evidence="5" type="ORF">FSW04_13320</name>
</gene>
<dbReference type="GO" id="GO:0048038">
    <property type="term" value="F:quinone binding"/>
    <property type="evidence" value="ECO:0007669"/>
    <property type="project" value="InterPro"/>
</dbReference>
<dbReference type="GO" id="GO:0051287">
    <property type="term" value="F:NAD binding"/>
    <property type="evidence" value="ECO:0007669"/>
    <property type="project" value="InterPro"/>
</dbReference>
<dbReference type="PANTHER" id="PTHR43485:SF1">
    <property type="entry name" value="FORMATE HYDROGENLYASE SUBUNIT 5-RELATED"/>
    <property type="match status" value="1"/>
</dbReference>
<dbReference type="KEGG" id="bsol:FSW04_13320"/>
<evidence type="ECO:0000259" key="3">
    <source>
        <dbReference type="Pfam" id="PF00329"/>
    </source>
</evidence>
<dbReference type="InterPro" id="IPR001268">
    <property type="entry name" value="NADH_UbQ_OxRdtase_30kDa_su"/>
</dbReference>
<dbReference type="GO" id="GO:0008137">
    <property type="term" value="F:NADH dehydrogenase (ubiquinone) activity"/>
    <property type="evidence" value="ECO:0007669"/>
    <property type="project" value="InterPro"/>
</dbReference>
<feature type="domain" description="NADH-quinone oxidoreductase subunit D" evidence="4">
    <location>
        <begin position="253"/>
        <end position="406"/>
    </location>
</feature>
<dbReference type="GO" id="GO:0016651">
    <property type="term" value="F:oxidoreductase activity, acting on NAD(P)H"/>
    <property type="evidence" value="ECO:0007669"/>
    <property type="project" value="InterPro"/>
</dbReference>
<dbReference type="InterPro" id="IPR037232">
    <property type="entry name" value="NADH_quin_OxRdtase_su_C/D-like"/>
</dbReference>
<dbReference type="PANTHER" id="PTHR43485">
    <property type="entry name" value="HYDROGENASE-4 COMPONENT G"/>
    <property type="match status" value="1"/>
</dbReference>